<dbReference type="GO" id="GO:0031419">
    <property type="term" value="F:cobalamin binding"/>
    <property type="evidence" value="ECO:0007669"/>
    <property type="project" value="UniProtKB-KW"/>
</dbReference>
<dbReference type="GO" id="GO:0005774">
    <property type="term" value="C:vacuolar membrane"/>
    <property type="evidence" value="ECO:0007669"/>
    <property type="project" value="TreeGrafter"/>
</dbReference>
<evidence type="ECO:0000313" key="14">
    <source>
        <dbReference type="EMBL" id="KAK3695051.1"/>
    </source>
</evidence>
<feature type="transmembrane region" description="Helical" evidence="13">
    <location>
        <begin position="418"/>
        <end position="440"/>
    </location>
</feature>
<feature type="transmembrane region" description="Helical" evidence="13">
    <location>
        <begin position="147"/>
        <end position="168"/>
    </location>
</feature>
<proteinExistence type="inferred from homology"/>
<comment type="similarity">
    <text evidence="2">Belongs to the LIMR family. LMBRD1 subfamily.</text>
</comment>
<comment type="function">
    <text evidence="11">Probable lysosomal cobalamin transporter. Required to export cobalamin from lysosomes allowing its conversion to cofactors.</text>
</comment>
<evidence type="ECO:0000256" key="12">
    <source>
        <dbReference type="SAM" id="MobiDB-lite"/>
    </source>
</evidence>
<evidence type="ECO:0000256" key="4">
    <source>
        <dbReference type="ARBA" id="ARBA00022448"/>
    </source>
</evidence>
<dbReference type="PANTHER" id="PTHR16130:SF2">
    <property type="entry name" value="LYSOSOMAL COBALAMIN TRANSPORT ESCORT PROTEIN LMBD1"/>
    <property type="match status" value="1"/>
</dbReference>
<keyword evidence="7 13" id="KW-1133">Transmembrane helix</keyword>
<sequence length="600" mass="65899">MASAGLLQTSLIWVAYGVAAALALLVAIVTTFTWQMPRERSAIVSTVAIVSLTALLATVFLLPVDIALVSSTTSATLGAKKDWATPGRVDGILLTLKIVYYSLYSLDALLCLVVIPFAYFWYEEYDEVEEEEGTASLGGRLWRASKYTLVFVVLVVILFLIGFFVPAATNDHGKHLDLDYFKRLLSENKGEKALTFSVGLLMTLGTLLYALYTGAGLALLPVSFIKSAPSISAPQLSATTASDLEHNRELQRQLEMRNAGRPDGMPQKDRRELDALLREERTLVRRERLAAEARGDGRSKVFKVWTKIQAVFRPLKLLGGILLLLIAILVWVSMLITGIDKAANSVCKHHCGYILGHINVFQPVNWIFVQSAKAFPVDYILMALLIFLFFTSSITGIATVGIRFLWVRIFQIKKGRTAPQALLIATVMLALIILAINYAVAMLVAPQYAIYGTQTFCANAPRHPGEQPDCRDLPDLVRPCSENLTDPAAKDVCTPTVMSIFLNRITLNWPVFGAVDFWAQFAFLGVFLTVFVTSLFRTPRLNLGEIDEEAEVDEEEGLLASTGRRFGATWQDITGRVRGGGNTAQGQGNGYGTNGSGSRD</sequence>
<evidence type="ECO:0000256" key="13">
    <source>
        <dbReference type="SAM" id="Phobius"/>
    </source>
</evidence>
<feature type="transmembrane region" description="Helical" evidence="13">
    <location>
        <begin position="98"/>
        <end position="122"/>
    </location>
</feature>
<evidence type="ECO:0000313" key="15">
    <source>
        <dbReference type="Proteomes" id="UP001270362"/>
    </source>
</evidence>
<comment type="caution">
    <text evidence="14">The sequence shown here is derived from an EMBL/GenBank/DDBJ whole genome shotgun (WGS) entry which is preliminary data.</text>
</comment>
<reference evidence="14" key="1">
    <citation type="journal article" date="2023" name="Mol. Phylogenet. Evol.">
        <title>Genome-scale phylogeny and comparative genomics of the fungal order Sordariales.</title>
        <authorList>
            <person name="Hensen N."/>
            <person name="Bonometti L."/>
            <person name="Westerberg I."/>
            <person name="Brannstrom I.O."/>
            <person name="Guillou S."/>
            <person name="Cros-Aarteil S."/>
            <person name="Calhoun S."/>
            <person name="Haridas S."/>
            <person name="Kuo A."/>
            <person name="Mondo S."/>
            <person name="Pangilinan J."/>
            <person name="Riley R."/>
            <person name="LaButti K."/>
            <person name="Andreopoulos B."/>
            <person name="Lipzen A."/>
            <person name="Chen C."/>
            <person name="Yan M."/>
            <person name="Daum C."/>
            <person name="Ng V."/>
            <person name="Clum A."/>
            <person name="Steindorff A."/>
            <person name="Ohm R.A."/>
            <person name="Martin F."/>
            <person name="Silar P."/>
            <person name="Natvig D.O."/>
            <person name="Lalanne C."/>
            <person name="Gautier V."/>
            <person name="Ament-Velasquez S.L."/>
            <person name="Kruys A."/>
            <person name="Hutchinson M.I."/>
            <person name="Powell A.J."/>
            <person name="Barry K."/>
            <person name="Miller A.N."/>
            <person name="Grigoriev I.V."/>
            <person name="Debuchy R."/>
            <person name="Gladieux P."/>
            <person name="Hiltunen Thoren M."/>
            <person name="Johannesson H."/>
        </authorList>
    </citation>
    <scope>NUCLEOTIDE SEQUENCE</scope>
    <source>
        <strain evidence="14">CBS 314.62</strain>
    </source>
</reference>
<keyword evidence="5" id="KW-0846">Cobalamin</keyword>
<evidence type="ECO:0000256" key="6">
    <source>
        <dbReference type="ARBA" id="ARBA00022692"/>
    </source>
</evidence>
<feature type="transmembrane region" description="Helical" evidence="13">
    <location>
        <begin position="41"/>
        <end position="62"/>
    </location>
</feature>
<keyword evidence="15" id="KW-1185">Reference proteome</keyword>
<feature type="region of interest" description="Disordered" evidence="12">
    <location>
        <begin position="577"/>
        <end position="600"/>
    </location>
</feature>
<keyword evidence="6 13" id="KW-0812">Transmembrane</keyword>
<dbReference type="InterPro" id="IPR006876">
    <property type="entry name" value="LMBR1-like_membr_prot"/>
</dbReference>
<keyword evidence="9" id="KW-0458">Lysosome</keyword>
<name>A0AAE1CHP4_9PEZI</name>
<evidence type="ECO:0000256" key="11">
    <source>
        <dbReference type="ARBA" id="ARBA00025515"/>
    </source>
</evidence>
<comment type="subcellular location">
    <subcellularLocation>
        <location evidence="1">Lysosome membrane</location>
        <topology evidence="1">Multi-pass membrane protein</topology>
    </subcellularLocation>
</comment>
<protein>
    <recommendedName>
        <fullName evidence="3">Probable lysosomal cobalamin transporter</fullName>
    </recommendedName>
</protein>
<organism evidence="14 15">
    <name type="scientific">Podospora appendiculata</name>
    <dbReference type="NCBI Taxonomy" id="314037"/>
    <lineage>
        <taxon>Eukaryota</taxon>
        <taxon>Fungi</taxon>
        <taxon>Dikarya</taxon>
        <taxon>Ascomycota</taxon>
        <taxon>Pezizomycotina</taxon>
        <taxon>Sordariomycetes</taxon>
        <taxon>Sordariomycetidae</taxon>
        <taxon>Sordariales</taxon>
        <taxon>Podosporaceae</taxon>
        <taxon>Podospora</taxon>
    </lineage>
</organism>
<dbReference type="AlphaFoldDB" id="A0AAE1CHP4"/>
<dbReference type="PANTHER" id="PTHR16130">
    <property type="entry name" value="LYSOSOMAL COBALAMIN TRANSPORTER-RELATED"/>
    <property type="match status" value="1"/>
</dbReference>
<dbReference type="Proteomes" id="UP001270362">
    <property type="component" value="Unassembled WGS sequence"/>
</dbReference>
<evidence type="ECO:0000256" key="7">
    <source>
        <dbReference type="ARBA" id="ARBA00022989"/>
    </source>
</evidence>
<evidence type="ECO:0000256" key="10">
    <source>
        <dbReference type="ARBA" id="ARBA00023285"/>
    </source>
</evidence>
<gene>
    <name evidence="14" type="ORF">B0T22DRAFT_91330</name>
</gene>
<feature type="transmembrane region" description="Helical" evidence="13">
    <location>
        <begin position="317"/>
        <end position="336"/>
    </location>
</feature>
<keyword evidence="4" id="KW-0813">Transport</keyword>
<dbReference type="InterPro" id="IPR050854">
    <property type="entry name" value="LMBD1_LysCbl_Transport"/>
</dbReference>
<evidence type="ECO:0000256" key="8">
    <source>
        <dbReference type="ARBA" id="ARBA00023136"/>
    </source>
</evidence>
<dbReference type="Pfam" id="PF04791">
    <property type="entry name" value="LMBR1"/>
    <property type="match status" value="1"/>
</dbReference>
<evidence type="ECO:0000256" key="2">
    <source>
        <dbReference type="ARBA" id="ARBA00009901"/>
    </source>
</evidence>
<evidence type="ECO:0000256" key="5">
    <source>
        <dbReference type="ARBA" id="ARBA00022628"/>
    </source>
</evidence>
<evidence type="ECO:0000256" key="9">
    <source>
        <dbReference type="ARBA" id="ARBA00023228"/>
    </source>
</evidence>
<accession>A0AAE1CHP4</accession>
<feature type="transmembrane region" description="Helical" evidence="13">
    <location>
        <begin position="379"/>
        <end position="406"/>
    </location>
</feature>
<evidence type="ECO:0000256" key="1">
    <source>
        <dbReference type="ARBA" id="ARBA00004155"/>
    </source>
</evidence>
<keyword evidence="8 13" id="KW-0472">Membrane</keyword>
<reference evidence="14" key="2">
    <citation type="submission" date="2023-06" db="EMBL/GenBank/DDBJ databases">
        <authorList>
            <consortium name="Lawrence Berkeley National Laboratory"/>
            <person name="Haridas S."/>
            <person name="Hensen N."/>
            <person name="Bonometti L."/>
            <person name="Westerberg I."/>
            <person name="Brannstrom I.O."/>
            <person name="Guillou S."/>
            <person name="Cros-Aarteil S."/>
            <person name="Calhoun S."/>
            <person name="Kuo A."/>
            <person name="Mondo S."/>
            <person name="Pangilinan J."/>
            <person name="Riley R."/>
            <person name="Labutti K."/>
            <person name="Andreopoulos B."/>
            <person name="Lipzen A."/>
            <person name="Chen C."/>
            <person name="Yanf M."/>
            <person name="Daum C."/>
            <person name="Ng V."/>
            <person name="Clum A."/>
            <person name="Steindorff A."/>
            <person name="Ohm R."/>
            <person name="Martin F."/>
            <person name="Silar P."/>
            <person name="Natvig D."/>
            <person name="Lalanne C."/>
            <person name="Gautier V."/>
            <person name="Ament-Velasquez S.L."/>
            <person name="Kruys A."/>
            <person name="Hutchinson M.I."/>
            <person name="Powell A.J."/>
            <person name="Barry K."/>
            <person name="Miller A.N."/>
            <person name="Grigoriev I.V."/>
            <person name="Debuchy R."/>
            <person name="Gladieux P."/>
            <person name="Thoren M.H."/>
            <person name="Johannesson H."/>
        </authorList>
    </citation>
    <scope>NUCLEOTIDE SEQUENCE</scope>
    <source>
        <strain evidence="14">CBS 314.62</strain>
    </source>
</reference>
<feature type="transmembrane region" description="Helical" evidence="13">
    <location>
        <begin position="12"/>
        <end position="34"/>
    </location>
</feature>
<keyword evidence="10" id="KW-0170">Cobalt</keyword>
<feature type="transmembrane region" description="Helical" evidence="13">
    <location>
        <begin position="193"/>
        <end position="220"/>
    </location>
</feature>
<feature type="transmembrane region" description="Helical" evidence="13">
    <location>
        <begin position="517"/>
        <end position="536"/>
    </location>
</feature>
<dbReference type="EMBL" id="JAULSO010000001">
    <property type="protein sequence ID" value="KAK3695051.1"/>
    <property type="molecule type" value="Genomic_DNA"/>
</dbReference>
<evidence type="ECO:0000256" key="3">
    <source>
        <dbReference type="ARBA" id="ARBA00017088"/>
    </source>
</evidence>
<dbReference type="GO" id="GO:0072665">
    <property type="term" value="P:protein localization to vacuole"/>
    <property type="evidence" value="ECO:0007669"/>
    <property type="project" value="TreeGrafter"/>
</dbReference>